<dbReference type="Proteomes" id="UP001501578">
    <property type="component" value="Unassembled WGS sequence"/>
</dbReference>
<feature type="domain" description="Transposase IS110-like N-terminal" evidence="2">
    <location>
        <begin position="5"/>
        <end position="163"/>
    </location>
</feature>
<evidence type="ECO:0000259" key="2">
    <source>
        <dbReference type="Pfam" id="PF01548"/>
    </source>
</evidence>
<dbReference type="PANTHER" id="PTHR33055:SF3">
    <property type="entry name" value="PUTATIVE TRANSPOSASE FOR IS117-RELATED"/>
    <property type="match status" value="1"/>
</dbReference>
<reference evidence="3 4" key="1">
    <citation type="journal article" date="2019" name="Int. J. Syst. Evol. Microbiol.">
        <title>The Global Catalogue of Microorganisms (GCM) 10K type strain sequencing project: providing services to taxonomists for standard genome sequencing and annotation.</title>
        <authorList>
            <consortium name="The Broad Institute Genomics Platform"/>
            <consortium name="The Broad Institute Genome Sequencing Center for Infectious Disease"/>
            <person name="Wu L."/>
            <person name="Ma J."/>
        </authorList>
    </citation>
    <scope>NUCLEOTIDE SEQUENCE [LARGE SCALE GENOMIC DNA]</scope>
    <source>
        <strain evidence="3 4">JCM 11136</strain>
    </source>
</reference>
<dbReference type="Pfam" id="PF01548">
    <property type="entry name" value="DEDD_Tnp_IS110"/>
    <property type="match status" value="1"/>
</dbReference>
<name>A0ABN1NP10_9ACTN</name>
<feature type="compositionally biased region" description="Low complexity" evidence="1">
    <location>
        <begin position="119"/>
        <end position="131"/>
    </location>
</feature>
<protein>
    <recommendedName>
        <fullName evidence="2">Transposase IS110-like N-terminal domain-containing protein</fullName>
    </recommendedName>
</protein>
<dbReference type="PANTHER" id="PTHR33055">
    <property type="entry name" value="TRANSPOSASE FOR INSERTION SEQUENCE ELEMENT IS1111A"/>
    <property type="match status" value="1"/>
</dbReference>
<comment type="caution">
    <text evidence="3">The sequence shown here is derived from an EMBL/GenBank/DDBJ whole genome shotgun (WGS) entry which is preliminary data.</text>
</comment>
<dbReference type="RefSeq" id="WP_343948131.1">
    <property type="nucleotide sequence ID" value="NZ_BAAAHQ010000001.1"/>
</dbReference>
<evidence type="ECO:0000313" key="3">
    <source>
        <dbReference type="EMBL" id="GAA0913824.1"/>
    </source>
</evidence>
<dbReference type="InterPro" id="IPR002525">
    <property type="entry name" value="Transp_IS110-like_N"/>
</dbReference>
<accession>A0ABN1NP10</accession>
<dbReference type="EMBL" id="BAAAHQ010000001">
    <property type="protein sequence ID" value="GAA0913824.1"/>
    <property type="molecule type" value="Genomic_DNA"/>
</dbReference>
<feature type="region of interest" description="Disordered" evidence="1">
    <location>
        <begin position="119"/>
        <end position="148"/>
    </location>
</feature>
<evidence type="ECO:0000256" key="1">
    <source>
        <dbReference type="SAM" id="MobiDB-lite"/>
    </source>
</evidence>
<keyword evidence="4" id="KW-1185">Reference proteome</keyword>
<evidence type="ECO:0000313" key="4">
    <source>
        <dbReference type="Proteomes" id="UP001501578"/>
    </source>
</evidence>
<gene>
    <name evidence="3" type="ORF">GCM10009560_06470</name>
</gene>
<sequence length="280" mass="30886">MKVRLGIDVACRAAHRAACANEAGEFVFPGREFRTTIDDLERLWAQLPADADEALVVMEPTRNAWIPLAAWFAAKGAQIAMVTPEQSSDLRKYYHKHTKNDRLDARILARIPLPHPEGLRLSGEGELGPADPLRRATRRRRSPVKRRTATGRRIDALLEIYGPQWAAALGDGDFSKAALTVLERTGADPRALKRLGHKRLTALLIRAGRGQWRQDRAEAILQAAEVTQALWAAGGLDFAEVAEDLAGEARLALQLGEEIKALDSRIGVLYEEADPEQIIA</sequence>
<feature type="compositionally biased region" description="Basic residues" evidence="1">
    <location>
        <begin position="135"/>
        <end position="148"/>
    </location>
</feature>
<proteinExistence type="predicted"/>
<dbReference type="InterPro" id="IPR047650">
    <property type="entry name" value="Transpos_IS110"/>
</dbReference>
<organism evidence="3 4">
    <name type="scientific">Nonomuraea longicatena</name>
    <dbReference type="NCBI Taxonomy" id="83682"/>
    <lineage>
        <taxon>Bacteria</taxon>
        <taxon>Bacillati</taxon>
        <taxon>Actinomycetota</taxon>
        <taxon>Actinomycetes</taxon>
        <taxon>Streptosporangiales</taxon>
        <taxon>Streptosporangiaceae</taxon>
        <taxon>Nonomuraea</taxon>
    </lineage>
</organism>